<evidence type="ECO:0000256" key="3">
    <source>
        <dbReference type="PROSITE-ProRule" id="PRU10133"/>
    </source>
</evidence>
<accession>A0A9C6U028</accession>
<keyword evidence="4" id="KW-0067">ATP-binding</keyword>
<dbReference type="Proteomes" id="UP000504606">
    <property type="component" value="Unplaced"/>
</dbReference>
<keyword evidence="1" id="KW-0808">Transferase</keyword>
<dbReference type="SMART" id="SM00212">
    <property type="entry name" value="UBCc"/>
    <property type="match status" value="1"/>
</dbReference>
<keyword evidence="2 4" id="KW-0833">Ubl conjugation pathway</keyword>
<evidence type="ECO:0000256" key="4">
    <source>
        <dbReference type="RuleBase" id="RU362109"/>
    </source>
</evidence>
<feature type="compositionally biased region" description="Polar residues" evidence="5">
    <location>
        <begin position="70"/>
        <end position="80"/>
    </location>
</feature>
<evidence type="ECO:0000256" key="2">
    <source>
        <dbReference type="ARBA" id="ARBA00022786"/>
    </source>
</evidence>
<evidence type="ECO:0000259" key="6">
    <source>
        <dbReference type="PROSITE" id="PS50127"/>
    </source>
</evidence>
<reference evidence="8" key="1">
    <citation type="submission" date="2025-08" db="UniProtKB">
        <authorList>
            <consortium name="RefSeq"/>
        </authorList>
    </citation>
    <scope>IDENTIFICATION</scope>
    <source>
        <tissue evidence="8">Whole organism</tissue>
    </source>
</reference>
<dbReference type="GO" id="GO:0005524">
    <property type="term" value="F:ATP binding"/>
    <property type="evidence" value="ECO:0007669"/>
    <property type="project" value="UniProtKB-UniRule"/>
</dbReference>
<evidence type="ECO:0000256" key="5">
    <source>
        <dbReference type="SAM" id="MobiDB-lite"/>
    </source>
</evidence>
<comment type="similarity">
    <text evidence="4">Belongs to the ubiquitin-conjugating enzyme family.</text>
</comment>
<dbReference type="GO" id="GO:0016740">
    <property type="term" value="F:transferase activity"/>
    <property type="evidence" value="ECO:0007669"/>
    <property type="project" value="UniProtKB-KW"/>
</dbReference>
<sequence>MAGSNGSAGDEWELNLHILGPETMAARSIIFGLADAMQQPEQQPNPQQTVTPILARRGRGRPRREPLPTQPGQASPATMSSALQDLHQLQHQIRQQVQQQIREQLQQLQPAQAQPAQAQPVQQPILPNPLPGIIIPDDLENLFEFGAHVCGPEDSAYATGLFGVHIKITSSFPFKAPTFTSPIFHPNVMEGGTICVDLLDDEWYPNTTIENVLKALQGLMREPNPDSPHC</sequence>
<dbReference type="GeneID" id="127749478"/>
<dbReference type="AlphaFoldDB" id="A0A9C6U028"/>
<dbReference type="PROSITE" id="PS50127">
    <property type="entry name" value="UBC_2"/>
    <property type="match status" value="1"/>
</dbReference>
<dbReference type="OrthoDB" id="9973183at2759"/>
<evidence type="ECO:0000256" key="1">
    <source>
        <dbReference type="ARBA" id="ARBA00022679"/>
    </source>
</evidence>
<dbReference type="RefSeq" id="XP_052123670.1">
    <property type="nucleotide sequence ID" value="XM_052267710.1"/>
</dbReference>
<gene>
    <name evidence="8" type="primary">LOC127749478</name>
</gene>
<feature type="region of interest" description="Disordered" evidence="5">
    <location>
        <begin position="39"/>
        <end position="80"/>
    </location>
</feature>
<keyword evidence="4" id="KW-0547">Nucleotide-binding</keyword>
<keyword evidence="7" id="KW-1185">Reference proteome</keyword>
<evidence type="ECO:0000313" key="8">
    <source>
        <dbReference type="RefSeq" id="XP_052123670.1"/>
    </source>
</evidence>
<dbReference type="PANTHER" id="PTHR24067">
    <property type="entry name" value="UBIQUITIN-CONJUGATING ENZYME E2"/>
    <property type="match status" value="1"/>
</dbReference>
<organism evidence="7 8">
    <name type="scientific">Frankliniella occidentalis</name>
    <name type="common">Western flower thrips</name>
    <name type="synonym">Euthrips occidentalis</name>
    <dbReference type="NCBI Taxonomy" id="133901"/>
    <lineage>
        <taxon>Eukaryota</taxon>
        <taxon>Metazoa</taxon>
        <taxon>Ecdysozoa</taxon>
        <taxon>Arthropoda</taxon>
        <taxon>Hexapoda</taxon>
        <taxon>Insecta</taxon>
        <taxon>Pterygota</taxon>
        <taxon>Neoptera</taxon>
        <taxon>Paraneoptera</taxon>
        <taxon>Thysanoptera</taxon>
        <taxon>Terebrantia</taxon>
        <taxon>Thripoidea</taxon>
        <taxon>Thripidae</taxon>
        <taxon>Frankliniella</taxon>
    </lineage>
</organism>
<dbReference type="PROSITE" id="PS00183">
    <property type="entry name" value="UBC_1"/>
    <property type="match status" value="1"/>
</dbReference>
<dbReference type="KEGG" id="foc:127749478"/>
<name>A0A9C6U028_FRAOC</name>
<proteinExistence type="inferred from homology"/>
<feature type="compositionally biased region" description="Low complexity" evidence="5">
    <location>
        <begin position="39"/>
        <end position="48"/>
    </location>
</feature>
<feature type="domain" description="UBC core" evidence="6">
    <location>
        <begin position="96"/>
        <end position="230"/>
    </location>
</feature>
<dbReference type="InterPro" id="IPR023313">
    <property type="entry name" value="UBQ-conjugating_AS"/>
</dbReference>
<dbReference type="InterPro" id="IPR016135">
    <property type="entry name" value="UBQ-conjugating_enzyme/RWD"/>
</dbReference>
<dbReference type="Gene3D" id="3.10.110.10">
    <property type="entry name" value="Ubiquitin Conjugating Enzyme"/>
    <property type="match status" value="1"/>
</dbReference>
<dbReference type="InterPro" id="IPR050113">
    <property type="entry name" value="Ub_conjugating_enzyme"/>
</dbReference>
<protein>
    <submittedName>
        <fullName evidence="8">Uncharacterized protein LOC127749478</fullName>
    </submittedName>
</protein>
<feature type="active site" description="Glycyl thioester intermediate" evidence="3">
    <location>
        <position position="195"/>
    </location>
</feature>
<dbReference type="SUPFAM" id="SSF54495">
    <property type="entry name" value="UBC-like"/>
    <property type="match status" value="1"/>
</dbReference>
<evidence type="ECO:0000313" key="7">
    <source>
        <dbReference type="Proteomes" id="UP000504606"/>
    </source>
</evidence>
<dbReference type="Pfam" id="PF00179">
    <property type="entry name" value="UQ_con"/>
    <property type="match status" value="1"/>
</dbReference>
<dbReference type="InterPro" id="IPR000608">
    <property type="entry name" value="UBC"/>
</dbReference>